<accession>A0A6H5H5N3</accession>
<keyword evidence="4" id="KW-1185">Reference proteome</keyword>
<feature type="compositionally biased region" description="Pro residues" evidence="1">
    <location>
        <begin position="391"/>
        <end position="422"/>
    </location>
</feature>
<gene>
    <name evidence="3" type="ORF">NTEN_LOCUS15785</name>
</gene>
<sequence length="468" mass="52719">MFFKVKLKLYDQERPNQFIFGAGKNKNKKHDKQTLVQEVILGDTFLRRKATLSRCIWLVGTFSGSEKSLRIRSSSHVLKTIPTSLNDDLLVDIEFGYAFHGRFSRDDIKPKNGHYRSFSGQSVINQVKVIFSKGSARFRRSFSKKKAGENIFVNARSETTTQLTKGALFLHFSPLDGVVEDCQFSPLCSFLLLIVLHLLVLLLIRHLIFLLTVLELLLVRLLPPHHLITVFLRLPSTSSSSPPHHPPPHQPLIIRLLITPHHPPPYHPLILRLPSPLLIRPLLLFLHHPPYLLLHRLLITSSSSSYSPLLARLPIATPLSPCPASSFPLDLRRRHLHLLLALLLVLLLCLLVLLMFCFLLRQLLLGFLLPATHDPLLFLRLLTHLVLSTPSTPPPPRPPPPLPTPARPPPTPTPPPPRPPSLPRFSQFSSTSIPINSKSWPIFPFDSSYLRGKSANASKSEDPKLQGC</sequence>
<evidence type="ECO:0000313" key="4">
    <source>
        <dbReference type="Proteomes" id="UP000479000"/>
    </source>
</evidence>
<reference evidence="3 4" key="1">
    <citation type="submission" date="2020-02" db="EMBL/GenBank/DDBJ databases">
        <authorList>
            <person name="Ferguson B K."/>
        </authorList>
    </citation>
    <scope>NUCLEOTIDE SEQUENCE [LARGE SCALE GENOMIC DNA]</scope>
</reference>
<dbReference type="EMBL" id="CADCXU010023258">
    <property type="protein sequence ID" value="CAB0010782.1"/>
    <property type="molecule type" value="Genomic_DNA"/>
</dbReference>
<evidence type="ECO:0000313" key="3">
    <source>
        <dbReference type="EMBL" id="CAB0010782.1"/>
    </source>
</evidence>
<evidence type="ECO:0000256" key="2">
    <source>
        <dbReference type="SAM" id="Phobius"/>
    </source>
</evidence>
<keyword evidence="2" id="KW-0812">Transmembrane</keyword>
<proteinExistence type="predicted"/>
<feature type="transmembrane region" description="Helical" evidence="2">
    <location>
        <begin position="338"/>
        <end position="361"/>
    </location>
</feature>
<keyword evidence="2" id="KW-0472">Membrane</keyword>
<dbReference type="AlphaFoldDB" id="A0A6H5H5N3"/>
<feature type="transmembrane region" description="Helical" evidence="2">
    <location>
        <begin position="190"/>
        <end position="218"/>
    </location>
</feature>
<protein>
    <submittedName>
        <fullName evidence="3">Uncharacterized protein</fullName>
    </submittedName>
</protein>
<name>A0A6H5H5N3_9HEMI</name>
<organism evidence="3 4">
    <name type="scientific">Nesidiocoris tenuis</name>
    <dbReference type="NCBI Taxonomy" id="355587"/>
    <lineage>
        <taxon>Eukaryota</taxon>
        <taxon>Metazoa</taxon>
        <taxon>Ecdysozoa</taxon>
        <taxon>Arthropoda</taxon>
        <taxon>Hexapoda</taxon>
        <taxon>Insecta</taxon>
        <taxon>Pterygota</taxon>
        <taxon>Neoptera</taxon>
        <taxon>Paraneoptera</taxon>
        <taxon>Hemiptera</taxon>
        <taxon>Heteroptera</taxon>
        <taxon>Panheteroptera</taxon>
        <taxon>Cimicomorpha</taxon>
        <taxon>Miridae</taxon>
        <taxon>Dicyphina</taxon>
        <taxon>Nesidiocoris</taxon>
    </lineage>
</organism>
<dbReference type="Proteomes" id="UP000479000">
    <property type="component" value="Unassembled WGS sequence"/>
</dbReference>
<evidence type="ECO:0000256" key="1">
    <source>
        <dbReference type="SAM" id="MobiDB-lite"/>
    </source>
</evidence>
<feature type="compositionally biased region" description="Polar residues" evidence="1">
    <location>
        <begin position="424"/>
        <end position="439"/>
    </location>
</feature>
<feature type="region of interest" description="Disordered" evidence="1">
    <location>
        <begin position="390"/>
        <end position="441"/>
    </location>
</feature>
<keyword evidence="2" id="KW-1133">Transmembrane helix</keyword>